<name>A0A1Y2E087_9PEZI</name>
<accession>A0A1Y2E087</accession>
<reference evidence="1 2" key="1">
    <citation type="submission" date="2016-07" db="EMBL/GenBank/DDBJ databases">
        <title>Pervasive Adenine N6-methylation of Active Genes in Fungi.</title>
        <authorList>
            <consortium name="DOE Joint Genome Institute"/>
            <person name="Mondo S.J."/>
            <person name="Dannebaum R.O."/>
            <person name="Kuo R.C."/>
            <person name="Labutti K."/>
            <person name="Haridas S."/>
            <person name="Kuo A."/>
            <person name="Salamov A."/>
            <person name="Ahrendt S.R."/>
            <person name="Lipzen A."/>
            <person name="Sullivan W."/>
            <person name="Andreopoulos W.B."/>
            <person name="Clum A."/>
            <person name="Lindquist E."/>
            <person name="Daum C."/>
            <person name="Ramamoorthy G.K."/>
            <person name="Gryganskyi A."/>
            <person name="Culley D."/>
            <person name="Magnuson J.K."/>
            <person name="James T.Y."/>
            <person name="O'Malley M.A."/>
            <person name="Stajich J.E."/>
            <person name="Spatafora J.W."/>
            <person name="Visel A."/>
            <person name="Grigoriev I.V."/>
        </authorList>
    </citation>
    <scope>NUCLEOTIDE SEQUENCE [LARGE SCALE GENOMIC DNA]</scope>
    <source>
        <strain evidence="1 2">CBS 129021</strain>
    </source>
</reference>
<gene>
    <name evidence="1" type="ORF">BCR38DRAFT_524368</name>
</gene>
<dbReference type="RefSeq" id="XP_040715699.1">
    <property type="nucleotide sequence ID" value="XM_040865294.1"/>
</dbReference>
<evidence type="ECO:0000313" key="1">
    <source>
        <dbReference type="EMBL" id="ORY64285.1"/>
    </source>
</evidence>
<dbReference type="Proteomes" id="UP000193689">
    <property type="component" value="Unassembled WGS sequence"/>
</dbReference>
<dbReference type="GeneID" id="63781506"/>
<proteinExistence type="predicted"/>
<evidence type="ECO:0000313" key="2">
    <source>
        <dbReference type="Proteomes" id="UP000193689"/>
    </source>
</evidence>
<dbReference type="OrthoDB" id="1859733at2759"/>
<sequence>MRTWTLLPANLLRTTDISLNLVGNAVNQFSANTADPFQVDADVTVDGITLPLVGHHYFDATLVPTFDLYTKGEVPVSEQDRIEVKVRGLSFGPGVEDPPARSAAPFGSFVYYVVMPLELAAQLARVSGFSFPVP</sequence>
<dbReference type="EMBL" id="MCFJ01000007">
    <property type="protein sequence ID" value="ORY64285.1"/>
    <property type="molecule type" value="Genomic_DNA"/>
</dbReference>
<dbReference type="InParanoid" id="A0A1Y2E087"/>
<organism evidence="1 2">
    <name type="scientific">Pseudomassariella vexata</name>
    <dbReference type="NCBI Taxonomy" id="1141098"/>
    <lineage>
        <taxon>Eukaryota</taxon>
        <taxon>Fungi</taxon>
        <taxon>Dikarya</taxon>
        <taxon>Ascomycota</taxon>
        <taxon>Pezizomycotina</taxon>
        <taxon>Sordariomycetes</taxon>
        <taxon>Xylariomycetidae</taxon>
        <taxon>Amphisphaeriales</taxon>
        <taxon>Pseudomassariaceae</taxon>
        <taxon>Pseudomassariella</taxon>
    </lineage>
</organism>
<keyword evidence="2" id="KW-1185">Reference proteome</keyword>
<dbReference type="AlphaFoldDB" id="A0A1Y2E087"/>
<comment type="caution">
    <text evidence="1">The sequence shown here is derived from an EMBL/GenBank/DDBJ whole genome shotgun (WGS) entry which is preliminary data.</text>
</comment>
<protein>
    <submittedName>
        <fullName evidence="1">Uncharacterized protein</fullName>
    </submittedName>
</protein>